<evidence type="ECO:0000313" key="1">
    <source>
        <dbReference type="EMBL" id="MBL0426362.1"/>
    </source>
</evidence>
<comment type="caution">
    <text evidence="1">The sequence shown here is derived from an EMBL/GenBank/DDBJ whole genome shotgun (WGS) entry which is preliminary data.</text>
</comment>
<dbReference type="Proteomes" id="UP000622707">
    <property type="component" value="Unassembled WGS sequence"/>
</dbReference>
<proteinExistence type="predicted"/>
<name>A0ABS1JQ37_9BURK</name>
<sequence length="311" mass="33068">MASEWRAAYAGAKGALTEALAVRHPQFQAEASSLLAQVLTLQSQFRLAAQLANRARAAFAELQDPAGAADAMLTLSYVESALGHAESAAAAAAQVSAGNCTVQRREASGLTYRGIAAIWRGDYGTARGVLDSACELSPQEVGSGAAAFQPLVNAIFAEVLRSAELRMKGNRSELTQLEALLAEAWKLAKTGSTKCLVSISALPGMFLLCFSTCFYASRSGQSARADKYYLKCLEHASRLPETSWMQALVLWARLERSIAAREVHEAVVSAGRMLVVAGAGEHEPMKALARRLGSEAQNYLGSAASPYATYM</sequence>
<evidence type="ECO:0000313" key="2">
    <source>
        <dbReference type="Proteomes" id="UP000622707"/>
    </source>
</evidence>
<dbReference type="EMBL" id="JAEQND010000008">
    <property type="protein sequence ID" value="MBL0426362.1"/>
    <property type="molecule type" value="Genomic_DNA"/>
</dbReference>
<reference evidence="1 2" key="1">
    <citation type="journal article" date="2017" name="Int. J. Syst. Evol. Microbiol.">
        <title>Ramlibacter alkalitolerans sp. nov., alkali-tolerant bacterium isolated from soil of ginseng.</title>
        <authorList>
            <person name="Lee D.H."/>
            <person name="Cha C.J."/>
        </authorList>
    </citation>
    <scope>NUCLEOTIDE SEQUENCE [LARGE SCALE GENOMIC DNA]</scope>
    <source>
        <strain evidence="1 2">KACC 19305</strain>
    </source>
</reference>
<dbReference type="Gene3D" id="1.25.40.10">
    <property type="entry name" value="Tetratricopeptide repeat domain"/>
    <property type="match status" value="1"/>
</dbReference>
<protein>
    <submittedName>
        <fullName evidence="1">Uncharacterized protein</fullName>
    </submittedName>
</protein>
<keyword evidence="2" id="KW-1185">Reference proteome</keyword>
<accession>A0ABS1JQ37</accession>
<dbReference type="SUPFAM" id="SSF48452">
    <property type="entry name" value="TPR-like"/>
    <property type="match status" value="1"/>
</dbReference>
<gene>
    <name evidence="1" type="ORF">JI746_14705</name>
</gene>
<organism evidence="1 2">
    <name type="scientific">Ramlibacter alkalitolerans</name>
    <dbReference type="NCBI Taxonomy" id="2039631"/>
    <lineage>
        <taxon>Bacteria</taxon>
        <taxon>Pseudomonadati</taxon>
        <taxon>Pseudomonadota</taxon>
        <taxon>Betaproteobacteria</taxon>
        <taxon>Burkholderiales</taxon>
        <taxon>Comamonadaceae</taxon>
        <taxon>Ramlibacter</taxon>
    </lineage>
</organism>
<dbReference type="RefSeq" id="WP_201690475.1">
    <property type="nucleotide sequence ID" value="NZ_JAEQND010000008.1"/>
</dbReference>
<dbReference type="InterPro" id="IPR011990">
    <property type="entry name" value="TPR-like_helical_dom_sf"/>
</dbReference>